<accession>A0A4Y2UHY6</accession>
<dbReference type="GO" id="GO:0005576">
    <property type="term" value="C:extracellular region"/>
    <property type="evidence" value="ECO:0007669"/>
    <property type="project" value="UniProtKB-SubCell"/>
</dbReference>
<keyword evidence="9" id="KW-0638">Presynaptic neurotoxin</keyword>
<keyword evidence="3" id="KW-0268">Exocytosis</keyword>
<gene>
    <name evidence="13" type="primary">RF_0381_2</name>
    <name evidence="13" type="ORF">AVEN_32118_1</name>
</gene>
<keyword evidence="8" id="KW-0677">Repeat</keyword>
<dbReference type="OrthoDB" id="6437424at2759"/>
<evidence type="ECO:0000256" key="12">
    <source>
        <dbReference type="PROSITE-ProRule" id="PRU00023"/>
    </source>
</evidence>
<evidence type="ECO:0000256" key="3">
    <source>
        <dbReference type="ARBA" id="ARBA00022483"/>
    </source>
</evidence>
<evidence type="ECO:0000313" key="13">
    <source>
        <dbReference type="EMBL" id="GBO11220.1"/>
    </source>
</evidence>
<evidence type="ECO:0000256" key="10">
    <source>
        <dbReference type="ARBA" id="ARBA00023043"/>
    </source>
</evidence>
<evidence type="ECO:0000256" key="11">
    <source>
        <dbReference type="ARBA" id="ARBA00023298"/>
    </source>
</evidence>
<evidence type="ECO:0000256" key="5">
    <source>
        <dbReference type="ARBA" id="ARBA00022537"/>
    </source>
</evidence>
<proteinExistence type="predicted"/>
<sequence>MNVNIKSDSSCRLLGCVAESGNLAILKFIVSKGVDVNTKNQNGYTLLHNVPRSNKLGIVIFLVSRSCNVDAKNEYNDITPLHYATCSESSSELKNVKDKYGLTPLSYAIQLGKSDIVQLFLESGADLNAKYNNGDNIQ</sequence>
<dbReference type="SMART" id="SM00248">
    <property type="entry name" value="ANK"/>
    <property type="match status" value="3"/>
</dbReference>
<dbReference type="PROSITE" id="PS50088">
    <property type="entry name" value="ANK_REPEAT"/>
    <property type="match status" value="2"/>
</dbReference>
<evidence type="ECO:0000256" key="1">
    <source>
        <dbReference type="ARBA" id="ARBA00004175"/>
    </source>
</evidence>
<dbReference type="PANTHER" id="PTHR24171">
    <property type="entry name" value="ANKYRIN REPEAT DOMAIN-CONTAINING PROTEIN 39-RELATED"/>
    <property type="match status" value="1"/>
</dbReference>
<keyword evidence="11" id="KW-0472">Membrane</keyword>
<dbReference type="Gene3D" id="1.25.40.20">
    <property type="entry name" value="Ankyrin repeat-containing domain"/>
    <property type="match status" value="2"/>
</dbReference>
<dbReference type="GO" id="GO:0090729">
    <property type="term" value="F:toxin activity"/>
    <property type="evidence" value="ECO:0007669"/>
    <property type="project" value="UniProtKB-KW"/>
</dbReference>
<keyword evidence="5" id="KW-1052">Target cell membrane</keyword>
<keyword evidence="6" id="KW-0800">Toxin</keyword>
<evidence type="ECO:0000256" key="7">
    <source>
        <dbReference type="ARBA" id="ARBA00022699"/>
    </source>
</evidence>
<dbReference type="GO" id="GO:0044218">
    <property type="term" value="C:other organism cell membrane"/>
    <property type="evidence" value="ECO:0007669"/>
    <property type="project" value="UniProtKB-KW"/>
</dbReference>
<dbReference type="Pfam" id="PF12796">
    <property type="entry name" value="Ank_2"/>
    <property type="match status" value="1"/>
</dbReference>
<dbReference type="GO" id="GO:0044231">
    <property type="term" value="C:host cell presynaptic membrane"/>
    <property type="evidence" value="ECO:0007669"/>
    <property type="project" value="UniProtKB-KW"/>
</dbReference>
<keyword evidence="14" id="KW-1185">Reference proteome</keyword>
<dbReference type="EMBL" id="BGPR01036149">
    <property type="protein sequence ID" value="GBO11220.1"/>
    <property type="molecule type" value="Genomic_DNA"/>
</dbReference>
<dbReference type="Proteomes" id="UP000499080">
    <property type="component" value="Unassembled WGS sequence"/>
</dbReference>
<evidence type="ECO:0000256" key="9">
    <source>
        <dbReference type="ARBA" id="ARBA00023028"/>
    </source>
</evidence>
<evidence type="ECO:0000256" key="6">
    <source>
        <dbReference type="ARBA" id="ARBA00022656"/>
    </source>
</evidence>
<dbReference type="InterPro" id="IPR002110">
    <property type="entry name" value="Ankyrin_rpt"/>
</dbReference>
<reference evidence="13 14" key="1">
    <citation type="journal article" date="2019" name="Sci. Rep.">
        <title>Orb-weaving spider Araneus ventricosus genome elucidates the spidroin gene catalogue.</title>
        <authorList>
            <person name="Kono N."/>
            <person name="Nakamura H."/>
            <person name="Ohtoshi R."/>
            <person name="Moran D.A.P."/>
            <person name="Shinohara A."/>
            <person name="Yoshida Y."/>
            <person name="Fujiwara M."/>
            <person name="Mori M."/>
            <person name="Tomita M."/>
            <person name="Arakawa K."/>
        </authorList>
    </citation>
    <scope>NUCLEOTIDE SEQUENCE [LARGE SCALE GENOMIC DNA]</scope>
</reference>
<evidence type="ECO:0000256" key="8">
    <source>
        <dbReference type="ARBA" id="ARBA00022737"/>
    </source>
</evidence>
<name>A0A4Y2UHY6_ARAVE</name>
<dbReference type="InterPro" id="IPR036770">
    <property type="entry name" value="Ankyrin_rpt-contain_sf"/>
</dbReference>
<evidence type="ECO:0000256" key="4">
    <source>
        <dbReference type="ARBA" id="ARBA00022525"/>
    </source>
</evidence>
<comment type="subcellular location">
    <subcellularLocation>
        <location evidence="2">Secreted</location>
    </subcellularLocation>
    <subcellularLocation>
        <location evidence="1">Target cell membrane</location>
    </subcellularLocation>
</comment>
<evidence type="ECO:0000313" key="14">
    <source>
        <dbReference type="Proteomes" id="UP000499080"/>
    </source>
</evidence>
<organism evidence="13 14">
    <name type="scientific">Araneus ventricosus</name>
    <name type="common">Orbweaver spider</name>
    <name type="synonym">Epeira ventricosa</name>
    <dbReference type="NCBI Taxonomy" id="182803"/>
    <lineage>
        <taxon>Eukaryota</taxon>
        <taxon>Metazoa</taxon>
        <taxon>Ecdysozoa</taxon>
        <taxon>Arthropoda</taxon>
        <taxon>Chelicerata</taxon>
        <taxon>Arachnida</taxon>
        <taxon>Araneae</taxon>
        <taxon>Araneomorphae</taxon>
        <taxon>Entelegynae</taxon>
        <taxon>Araneoidea</taxon>
        <taxon>Araneidae</taxon>
        <taxon>Araneus</taxon>
    </lineage>
</organism>
<dbReference type="AlphaFoldDB" id="A0A4Y2UHY6"/>
<dbReference type="PANTHER" id="PTHR24171:SF9">
    <property type="entry name" value="ANKYRIN REPEAT DOMAIN-CONTAINING PROTEIN 39"/>
    <property type="match status" value="1"/>
</dbReference>
<evidence type="ECO:0000256" key="2">
    <source>
        <dbReference type="ARBA" id="ARBA00004613"/>
    </source>
</evidence>
<dbReference type="PROSITE" id="PS50297">
    <property type="entry name" value="ANK_REP_REGION"/>
    <property type="match status" value="1"/>
</dbReference>
<dbReference type="Pfam" id="PF00023">
    <property type="entry name" value="Ank"/>
    <property type="match status" value="1"/>
</dbReference>
<dbReference type="SUPFAM" id="SSF48403">
    <property type="entry name" value="Ankyrin repeat"/>
    <property type="match status" value="1"/>
</dbReference>
<comment type="caution">
    <text evidence="13">The sequence shown here is derived from an EMBL/GenBank/DDBJ whole genome shotgun (WGS) entry which is preliminary data.</text>
</comment>
<keyword evidence="11" id="KW-1053">Target membrane</keyword>
<keyword evidence="7" id="KW-0528">Neurotoxin</keyword>
<feature type="repeat" description="ANK" evidence="12">
    <location>
        <begin position="100"/>
        <end position="132"/>
    </location>
</feature>
<feature type="repeat" description="ANK" evidence="12">
    <location>
        <begin position="42"/>
        <end position="74"/>
    </location>
</feature>
<protein>
    <submittedName>
        <fullName evidence="13">Ankyrin repeat protein RF_0381</fullName>
    </submittedName>
</protein>
<keyword evidence="10 12" id="KW-0040">ANK repeat</keyword>
<dbReference type="GO" id="GO:0006887">
    <property type="term" value="P:exocytosis"/>
    <property type="evidence" value="ECO:0007669"/>
    <property type="project" value="UniProtKB-KW"/>
</dbReference>
<keyword evidence="4" id="KW-0964">Secreted</keyword>